<dbReference type="Proteomes" id="UP000095283">
    <property type="component" value="Unplaced"/>
</dbReference>
<dbReference type="WBParaSite" id="Hba_10593">
    <property type="protein sequence ID" value="Hba_10593"/>
    <property type="gene ID" value="Hba_10593"/>
</dbReference>
<protein>
    <submittedName>
        <fullName evidence="2">Uncharacterized protein</fullName>
    </submittedName>
</protein>
<proteinExistence type="predicted"/>
<name>A0A1I7WZH3_HETBA</name>
<dbReference type="AlphaFoldDB" id="A0A1I7WZH3"/>
<sequence length="102" mass="11906">MCIFLTVDAFTVLVRSSKMGELRSNNLNTIVRCFKEYSKQFRNKRVFASTSGNVAKLFDENGAEFDCSRHAEETNHKYDQHCFFSPLNCFFSKIKLNKQTKF</sequence>
<evidence type="ECO:0000313" key="2">
    <source>
        <dbReference type="WBParaSite" id="Hba_10593"/>
    </source>
</evidence>
<reference evidence="2" key="1">
    <citation type="submission" date="2016-11" db="UniProtKB">
        <authorList>
            <consortium name="WormBaseParasite"/>
        </authorList>
    </citation>
    <scope>IDENTIFICATION</scope>
</reference>
<organism evidence="1 2">
    <name type="scientific">Heterorhabditis bacteriophora</name>
    <name type="common">Entomopathogenic nematode worm</name>
    <dbReference type="NCBI Taxonomy" id="37862"/>
    <lineage>
        <taxon>Eukaryota</taxon>
        <taxon>Metazoa</taxon>
        <taxon>Ecdysozoa</taxon>
        <taxon>Nematoda</taxon>
        <taxon>Chromadorea</taxon>
        <taxon>Rhabditida</taxon>
        <taxon>Rhabditina</taxon>
        <taxon>Rhabditomorpha</taxon>
        <taxon>Strongyloidea</taxon>
        <taxon>Heterorhabditidae</taxon>
        <taxon>Heterorhabditis</taxon>
    </lineage>
</organism>
<evidence type="ECO:0000313" key="1">
    <source>
        <dbReference type="Proteomes" id="UP000095283"/>
    </source>
</evidence>
<accession>A0A1I7WZH3</accession>
<keyword evidence="1" id="KW-1185">Reference proteome</keyword>